<gene>
    <name evidence="3" type="primary">LOC114074719</name>
</gene>
<evidence type="ECO:0000259" key="1">
    <source>
        <dbReference type="Pfam" id="PF24626"/>
    </source>
</evidence>
<proteinExistence type="predicted"/>
<organism evidence="2 3">
    <name type="scientific">Solanum pennellii</name>
    <name type="common">Tomato</name>
    <name type="synonym">Lycopersicon pennellii</name>
    <dbReference type="NCBI Taxonomy" id="28526"/>
    <lineage>
        <taxon>Eukaryota</taxon>
        <taxon>Viridiplantae</taxon>
        <taxon>Streptophyta</taxon>
        <taxon>Embryophyta</taxon>
        <taxon>Tracheophyta</taxon>
        <taxon>Spermatophyta</taxon>
        <taxon>Magnoliopsida</taxon>
        <taxon>eudicotyledons</taxon>
        <taxon>Gunneridae</taxon>
        <taxon>Pentapetalae</taxon>
        <taxon>asterids</taxon>
        <taxon>lamiids</taxon>
        <taxon>Solanales</taxon>
        <taxon>Solanaceae</taxon>
        <taxon>Solanoideae</taxon>
        <taxon>Solaneae</taxon>
        <taxon>Solanum</taxon>
        <taxon>Solanum subgen. Lycopersicon</taxon>
    </lineage>
</organism>
<accession>A0ABM1UYE5</accession>
<dbReference type="PANTHER" id="PTHR46148">
    <property type="entry name" value="CHROMO DOMAIN-CONTAINING PROTEIN"/>
    <property type="match status" value="1"/>
</dbReference>
<dbReference type="Proteomes" id="UP000694930">
    <property type="component" value="Chromosome 11"/>
</dbReference>
<dbReference type="InterPro" id="IPR056924">
    <property type="entry name" value="SH3_Tf2-1"/>
</dbReference>
<sequence length="157" mass="18098">MKGVMRFGRKGNLSPRYIGPYQIVRRIGKVAYELDLPSDLEAVHPVFHVSMLRKCIGDPSRVFPVDNVQVTEELSYEEKPVAILDRQVRRLGTKDVASVKVLWRINNREEMTWEAEDKMKNKYPYVFPVPAGNSIPSLTILIDKRDYVVSCDPVRHL</sequence>
<dbReference type="Pfam" id="PF24626">
    <property type="entry name" value="SH3_Tf2-1"/>
    <property type="match status" value="1"/>
</dbReference>
<evidence type="ECO:0000313" key="3">
    <source>
        <dbReference type="RefSeq" id="XP_027768513.1"/>
    </source>
</evidence>
<reference evidence="3" key="2">
    <citation type="submission" date="2025-08" db="UniProtKB">
        <authorList>
            <consortium name="RefSeq"/>
        </authorList>
    </citation>
    <scope>IDENTIFICATION</scope>
</reference>
<dbReference type="PANTHER" id="PTHR46148:SF58">
    <property type="entry name" value="RETROTRANSPOSON PROTEIN"/>
    <property type="match status" value="1"/>
</dbReference>
<dbReference type="RefSeq" id="XP_027768513.1">
    <property type="nucleotide sequence ID" value="XM_027912712.1"/>
</dbReference>
<protein>
    <submittedName>
        <fullName evidence="3">Uncharacterized protein LOC114074719</fullName>
    </submittedName>
</protein>
<keyword evidence="2" id="KW-1185">Reference proteome</keyword>
<name>A0ABM1UYE5_SOLPN</name>
<evidence type="ECO:0000313" key="2">
    <source>
        <dbReference type="Proteomes" id="UP000694930"/>
    </source>
</evidence>
<feature type="domain" description="Tf2-1-like SH3-like" evidence="1">
    <location>
        <begin position="6"/>
        <end position="55"/>
    </location>
</feature>
<reference evidence="2" key="1">
    <citation type="journal article" date="2014" name="Nat. Genet.">
        <title>The genome of the stress-tolerant wild tomato species Solanum pennellii.</title>
        <authorList>
            <person name="Bolger A."/>
            <person name="Scossa F."/>
            <person name="Bolger M.E."/>
            <person name="Lanz C."/>
            <person name="Maumus F."/>
            <person name="Tohge T."/>
            <person name="Quesneville H."/>
            <person name="Alseekh S."/>
            <person name="Sorensen I."/>
            <person name="Lichtenstein G."/>
            <person name="Fich E.A."/>
            <person name="Conte M."/>
            <person name="Keller H."/>
            <person name="Schneeberger K."/>
            <person name="Schwacke R."/>
            <person name="Ofner I."/>
            <person name="Vrebalov J."/>
            <person name="Xu Y."/>
            <person name="Osorio S."/>
            <person name="Aflitos S.A."/>
            <person name="Schijlen E."/>
            <person name="Jimenez-Gomez J.M."/>
            <person name="Ryngajllo M."/>
            <person name="Kimura S."/>
            <person name="Kumar R."/>
            <person name="Koenig D."/>
            <person name="Headland L.R."/>
            <person name="Maloof J.N."/>
            <person name="Sinha N."/>
            <person name="van Ham R.C."/>
            <person name="Lankhorst R.K."/>
            <person name="Mao L."/>
            <person name="Vogel A."/>
            <person name="Arsova B."/>
            <person name="Panstruga R."/>
            <person name="Fei Z."/>
            <person name="Rose J.K."/>
            <person name="Zamir D."/>
            <person name="Carrari F."/>
            <person name="Giovannoni J.J."/>
            <person name="Weigel D."/>
            <person name="Usadel B."/>
            <person name="Fernie A.R."/>
        </authorList>
    </citation>
    <scope>NUCLEOTIDE SEQUENCE [LARGE SCALE GENOMIC DNA]</scope>
    <source>
        <strain evidence="2">cv. LA0716</strain>
    </source>
</reference>
<dbReference type="GeneID" id="114074719"/>